<feature type="binding site" evidence="10">
    <location>
        <position position="142"/>
    </location>
    <ligand>
        <name>[4Fe-4S] cluster</name>
        <dbReference type="ChEBI" id="CHEBI:49883"/>
        <label>2</label>
    </ligand>
</feature>
<keyword evidence="2 10" id="KW-0004">4Fe-4S</keyword>
<evidence type="ECO:0000256" key="4">
    <source>
        <dbReference type="ARBA" id="ARBA00022737"/>
    </source>
</evidence>
<accession>C0QFQ9</accession>
<keyword evidence="10" id="KW-0997">Cell inner membrane</keyword>
<keyword evidence="5 10" id="KW-1278">Translocase</keyword>
<evidence type="ECO:0000256" key="2">
    <source>
        <dbReference type="ARBA" id="ARBA00022485"/>
    </source>
</evidence>
<dbReference type="InterPro" id="IPR017900">
    <property type="entry name" value="4Fe4S_Fe_S_CS"/>
</dbReference>
<comment type="subcellular location">
    <subcellularLocation>
        <location evidence="10">Cell inner membrane</location>
    </subcellularLocation>
</comment>
<evidence type="ECO:0000256" key="3">
    <source>
        <dbReference type="ARBA" id="ARBA00022723"/>
    </source>
</evidence>
<dbReference type="PROSITE" id="PS51656">
    <property type="entry name" value="4FE4S"/>
    <property type="match status" value="1"/>
</dbReference>
<evidence type="ECO:0000256" key="7">
    <source>
        <dbReference type="ARBA" id="ARBA00023004"/>
    </source>
</evidence>
<dbReference type="InterPro" id="IPR017896">
    <property type="entry name" value="4Fe4S_Fe-S-bd"/>
</dbReference>
<dbReference type="Pfam" id="PF04060">
    <property type="entry name" value="FeS"/>
    <property type="match status" value="1"/>
</dbReference>
<dbReference type="InterPro" id="IPR007202">
    <property type="entry name" value="4Fe-4S_dom"/>
</dbReference>
<dbReference type="PANTHER" id="PTHR43560:SF1">
    <property type="entry name" value="ION-TRANSLOCATING OXIDOREDUCTASE COMPLEX SUBUNIT B"/>
    <property type="match status" value="1"/>
</dbReference>
<dbReference type="AlphaFoldDB" id="C0QFQ9"/>
<evidence type="ECO:0000259" key="13">
    <source>
        <dbReference type="PROSITE" id="PS51656"/>
    </source>
</evidence>
<dbReference type="STRING" id="177437.HRM2_23820"/>
<evidence type="ECO:0000256" key="1">
    <source>
        <dbReference type="ARBA" id="ARBA00022448"/>
    </source>
</evidence>
<comment type="subunit">
    <text evidence="10">The complex is composed of six subunits: RnfA, RnfB, RnfC, RnfD, RnfE and RnfG.</text>
</comment>
<keyword evidence="15" id="KW-1185">Reference proteome</keyword>
<dbReference type="eggNOG" id="COG2878">
    <property type="taxonomic scope" value="Bacteria"/>
</dbReference>
<evidence type="ECO:0000256" key="9">
    <source>
        <dbReference type="ARBA" id="ARBA00023136"/>
    </source>
</evidence>
<dbReference type="Proteomes" id="UP000000442">
    <property type="component" value="Chromosome"/>
</dbReference>
<evidence type="ECO:0000256" key="5">
    <source>
        <dbReference type="ARBA" id="ARBA00022967"/>
    </source>
</evidence>
<keyword evidence="11" id="KW-1133">Transmembrane helix</keyword>
<dbReference type="GO" id="GO:0051539">
    <property type="term" value="F:4 iron, 4 sulfur cluster binding"/>
    <property type="evidence" value="ECO:0007669"/>
    <property type="project" value="UniProtKB-UniRule"/>
</dbReference>
<dbReference type="Gene3D" id="3.30.70.20">
    <property type="match status" value="2"/>
</dbReference>
<keyword evidence="11" id="KW-0812">Transmembrane</keyword>
<evidence type="ECO:0000313" key="15">
    <source>
        <dbReference type="Proteomes" id="UP000000442"/>
    </source>
</evidence>
<protein>
    <recommendedName>
        <fullName evidence="10">Ion-translocating oxidoreductase complex subunit B</fullName>
        <ecNumber evidence="10">7.-.-.-</ecNumber>
    </recommendedName>
    <alternativeName>
        <fullName evidence="10">Rnf electron transport complex subunit B</fullName>
    </alternativeName>
</protein>
<dbReference type="SUPFAM" id="SSF54862">
    <property type="entry name" value="4Fe-4S ferredoxins"/>
    <property type="match status" value="1"/>
</dbReference>
<dbReference type="InterPro" id="IPR050395">
    <property type="entry name" value="4Fe4S_Ferredoxin_RnfB"/>
</dbReference>
<dbReference type="Pfam" id="PF00037">
    <property type="entry name" value="Fer4"/>
    <property type="match status" value="1"/>
</dbReference>
<feature type="binding site" evidence="10">
    <location>
        <position position="177"/>
    </location>
    <ligand>
        <name>[4Fe-4S] cluster</name>
        <dbReference type="ChEBI" id="CHEBI:49883"/>
        <label>3</label>
    </ligand>
</feature>
<reference evidence="14 15" key="1">
    <citation type="journal article" date="2009" name="Environ. Microbiol.">
        <title>Genome sequence of Desulfobacterium autotrophicum HRM2, a marine sulfate reducer oxidizing organic carbon completely to carbon dioxide.</title>
        <authorList>
            <person name="Strittmatter A.W."/>
            <person name="Liesegang H."/>
            <person name="Rabus R."/>
            <person name="Decker I."/>
            <person name="Amann J."/>
            <person name="Andres S."/>
            <person name="Henne A."/>
            <person name="Fricke W.F."/>
            <person name="Martinez-Arias R."/>
            <person name="Bartels D."/>
            <person name="Goesmann A."/>
            <person name="Krause L."/>
            <person name="Puehler A."/>
            <person name="Klenk H.P."/>
            <person name="Richter M."/>
            <person name="Schuler M."/>
            <person name="Gloeckner F.O."/>
            <person name="Meyerdierks A."/>
            <person name="Gottschalk G."/>
            <person name="Amann R."/>
        </authorList>
    </citation>
    <scope>NUCLEOTIDE SEQUENCE [LARGE SCALE GENOMIC DNA]</scope>
    <source>
        <strain evidence="15">ATCC 43914 / DSM 3382 / HRM2</strain>
    </source>
</reference>
<feature type="binding site" evidence="10">
    <location>
        <position position="76"/>
    </location>
    <ligand>
        <name>[4Fe-4S] cluster</name>
        <dbReference type="ChEBI" id="CHEBI:49883"/>
        <label>1</label>
    </ligand>
</feature>
<feature type="binding site" evidence="10">
    <location>
        <position position="171"/>
    </location>
    <ligand>
        <name>[4Fe-4S] cluster</name>
        <dbReference type="ChEBI" id="CHEBI:49883"/>
        <label>3</label>
    </ligand>
</feature>
<gene>
    <name evidence="10 14" type="primary">rnfB</name>
    <name evidence="14" type="ordered locus">HRM2_23820</name>
</gene>
<dbReference type="GO" id="GO:0022900">
    <property type="term" value="P:electron transport chain"/>
    <property type="evidence" value="ECO:0007669"/>
    <property type="project" value="UniProtKB-UniRule"/>
</dbReference>
<dbReference type="Pfam" id="PF13370">
    <property type="entry name" value="Fer4_13"/>
    <property type="match status" value="1"/>
</dbReference>
<feature type="domain" description="4Fe-4S ferredoxin-type" evidence="12">
    <location>
        <begin position="162"/>
        <end position="191"/>
    </location>
</feature>
<dbReference type="PROSITE" id="PS00198">
    <property type="entry name" value="4FE4S_FER_1"/>
    <property type="match status" value="1"/>
</dbReference>
<evidence type="ECO:0000259" key="12">
    <source>
        <dbReference type="PROSITE" id="PS51379"/>
    </source>
</evidence>
<feature type="binding site" evidence="10">
    <location>
        <position position="138"/>
    </location>
    <ligand>
        <name>[4Fe-4S] cluster</name>
        <dbReference type="ChEBI" id="CHEBI:49883"/>
        <label>2</label>
    </ligand>
</feature>
<keyword evidence="9 10" id="KW-0472">Membrane</keyword>
<keyword evidence="4 10" id="KW-0677">Repeat</keyword>
<evidence type="ECO:0000256" key="11">
    <source>
        <dbReference type="SAM" id="Phobius"/>
    </source>
</evidence>
<dbReference type="PROSITE" id="PS51379">
    <property type="entry name" value="4FE4S_FER_2"/>
    <property type="match status" value="1"/>
</dbReference>
<dbReference type="Gene3D" id="1.10.15.40">
    <property type="entry name" value="Electron transport complex subunit B, putative Fe-S cluster"/>
    <property type="match status" value="1"/>
</dbReference>
<evidence type="ECO:0000313" key="14">
    <source>
        <dbReference type="EMBL" id="ACN15477.1"/>
    </source>
</evidence>
<dbReference type="EC" id="7.-.-.-" evidence="10"/>
<feature type="domain" description="4Fe-4S" evidence="13">
    <location>
        <begin position="34"/>
        <end position="93"/>
    </location>
</feature>
<feature type="binding site" evidence="10">
    <location>
        <position position="148"/>
    </location>
    <ligand>
        <name>[4Fe-4S] cluster</name>
        <dbReference type="ChEBI" id="CHEBI:49883"/>
        <label>2</label>
    </ligand>
</feature>
<feature type="binding site" evidence="10">
    <location>
        <position position="174"/>
    </location>
    <ligand>
        <name>[4Fe-4S] cluster</name>
        <dbReference type="ChEBI" id="CHEBI:49883"/>
        <label>3</label>
    </ligand>
</feature>
<keyword evidence="8 10" id="KW-0411">Iron-sulfur</keyword>
<feature type="binding site" evidence="10">
    <location>
        <position position="51"/>
    </location>
    <ligand>
        <name>[4Fe-4S] cluster</name>
        <dbReference type="ChEBI" id="CHEBI:49883"/>
        <label>1</label>
    </ligand>
</feature>
<comment type="caution">
    <text evidence="10">Lacks conserved residue(s) required for the propagation of feature annotation.</text>
</comment>
<evidence type="ECO:0000256" key="6">
    <source>
        <dbReference type="ARBA" id="ARBA00022982"/>
    </source>
</evidence>
<feature type="binding site" evidence="10">
    <location>
        <position position="59"/>
    </location>
    <ligand>
        <name>[4Fe-4S] cluster</name>
        <dbReference type="ChEBI" id="CHEBI:49883"/>
        <label>1</label>
    </ligand>
</feature>
<dbReference type="RefSeq" id="WP_015904245.1">
    <property type="nucleotide sequence ID" value="NC_012108.1"/>
</dbReference>
<evidence type="ECO:0000256" key="10">
    <source>
        <dbReference type="HAMAP-Rule" id="MF_00463"/>
    </source>
</evidence>
<feature type="transmembrane region" description="Helical" evidence="11">
    <location>
        <begin position="6"/>
        <end position="24"/>
    </location>
</feature>
<dbReference type="HOGENOM" id="CLU_053470_0_0_7"/>
<feature type="binding site" evidence="10">
    <location>
        <position position="54"/>
    </location>
    <ligand>
        <name>[4Fe-4S] cluster</name>
        <dbReference type="ChEBI" id="CHEBI:49883"/>
        <label>1</label>
    </ligand>
</feature>
<dbReference type="GO" id="GO:0009055">
    <property type="term" value="F:electron transfer activity"/>
    <property type="evidence" value="ECO:0007669"/>
    <property type="project" value="InterPro"/>
</dbReference>
<feature type="region of interest" description="Hydrophobic" evidence="10">
    <location>
        <begin position="1"/>
        <end position="28"/>
    </location>
</feature>
<dbReference type="EMBL" id="CP001087">
    <property type="protein sequence ID" value="ACN15477.1"/>
    <property type="molecule type" value="Genomic_DNA"/>
</dbReference>
<feature type="binding site" evidence="10">
    <location>
        <position position="181"/>
    </location>
    <ligand>
        <name>[4Fe-4S] cluster</name>
        <dbReference type="ChEBI" id="CHEBI:49883"/>
        <label>2</label>
    </ligand>
</feature>
<dbReference type="KEGG" id="dat:HRM2_23820"/>
<comment type="cofactor">
    <cofactor evidence="10">
        <name>[4Fe-4S] cluster</name>
        <dbReference type="ChEBI" id="CHEBI:49883"/>
    </cofactor>
    <text evidence="10">Binds 3 [4Fe-4S] clusters.</text>
</comment>
<keyword evidence="6 10" id="KW-0249">Electron transport</keyword>
<feature type="binding site" evidence="10">
    <location>
        <position position="152"/>
    </location>
    <ligand>
        <name>[4Fe-4S] cluster</name>
        <dbReference type="ChEBI" id="CHEBI:49883"/>
        <label>3</label>
    </ligand>
</feature>
<sequence length="273" mass="28715">MIEITIGIAAGTMLGMAVIMSYILGWANKKFHVEVDARVEAVIETLPGANCGGCGYLGCSEYAVAIVTDNAPVNKCPVGGEACALAVGAIMGVEVGETIPHRAVVHCGATLEDRLGRTEYKGERRCAAATLVAGVQGCTFGCLGFGDCVEACKYDAIHVEDGLAVVNYDHCIGCGACVKACPRSIITMADFHEPEIPMVLCSNRDKGKDVTQVCNKGCIGCKACVKVSELFTMNKDLAVADHDAFRKELADNALEAVEKCPKKCIGFIGKKAV</sequence>
<evidence type="ECO:0000256" key="8">
    <source>
        <dbReference type="ARBA" id="ARBA00023014"/>
    </source>
</evidence>
<dbReference type="PANTHER" id="PTHR43560">
    <property type="entry name" value="ION-TRANSLOCATING OXIDOREDUCTASE COMPLEX SUBUNIT B"/>
    <property type="match status" value="1"/>
</dbReference>
<keyword evidence="7 10" id="KW-0408">Iron</keyword>
<keyword evidence="1 10" id="KW-0813">Transport</keyword>
<name>C0QFQ9_DESAH</name>
<dbReference type="InterPro" id="IPR010207">
    <property type="entry name" value="Elect_transpt_cplx_RnfB/RsxB"/>
</dbReference>
<dbReference type="HAMAP" id="MF_00463">
    <property type="entry name" value="RsxB_RnfB"/>
    <property type="match status" value="1"/>
</dbReference>
<keyword evidence="10" id="KW-1003">Cell membrane</keyword>
<dbReference type="GO" id="GO:0046872">
    <property type="term" value="F:metal ion binding"/>
    <property type="evidence" value="ECO:0007669"/>
    <property type="project" value="UniProtKB-KW"/>
</dbReference>
<comment type="similarity">
    <text evidence="10">Belongs to the 4Fe4S bacterial-type ferredoxin family. RnfB subfamily.</text>
</comment>
<comment type="function">
    <text evidence="10">Part of a membrane-bound complex that couples electron transfer with translocation of ions across the membrane.</text>
</comment>
<dbReference type="eggNOG" id="COG1141">
    <property type="taxonomic scope" value="Bacteria"/>
</dbReference>
<organism evidence="14 15">
    <name type="scientific">Desulforapulum autotrophicum (strain ATCC 43914 / DSM 3382 / VKM B-1955 / HRM2)</name>
    <name type="common">Desulfobacterium autotrophicum</name>
    <dbReference type="NCBI Taxonomy" id="177437"/>
    <lineage>
        <taxon>Bacteria</taxon>
        <taxon>Pseudomonadati</taxon>
        <taxon>Thermodesulfobacteriota</taxon>
        <taxon>Desulfobacteria</taxon>
        <taxon>Desulfobacterales</taxon>
        <taxon>Desulfobacteraceae</taxon>
        <taxon>Desulforapulum</taxon>
    </lineage>
</organism>
<dbReference type="GO" id="GO:0005886">
    <property type="term" value="C:plasma membrane"/>
    <property type="evidence" value="ECO:0007669"/>
    <property type="project" value="UniProtKB-SubCell"/>
</dbReference>
<dbReference type="NCBIfam" id="TIGR01944">
    <property type="entry name" value="rnfB"/>
    <property type="match status" value="1"/>
</dbReference>
<proteinExistence type="inferred from homology"/>
<keyword evidence="3 10" id="KW-0479">Metal-binding</keyword>